<proteinExistence type="predicted"/>
<dbReference type="GO" id="GO:0005634">
    <property type="term" value="C:nucleus"/>
    <property type="evidence" value="ECO:0007669"/>
    <property type="project" value="UniProtKB-SubCell"/>
</dbReference>
<sequence length="277" mass="30873">MAHHPQSYPGPGFPDDLSLTAGFDADVSQQVGQPIPDPEEYLRQKLALRPGDPINLWSLPDPEPGQRPPHSYPLLVRLAIYGSPNKRMTLKQIYEAIENRFEYYRNQPKGAWKGSIRHNLSLNQVFRNVHRPLTEPGKGNYWEIDHSRGEGYKRDRKRKSRRARTGDDSRARSDDDDYGYDDGLSELEMGIVESDQSDGSGNARPSSSRASRRASPYQSPSAGVRRLEPSGRYGPMPPSGSMNPGSPIGDLYYASSPEGSAYSGSSYDGTMARRDAR</sequence>
<dbReference type="PRINTS" id="PR00053">
    <property type="entry name" value="FORKHEAD"/>
</dbReference>
<feature type="compositionally biased region" description="Low complexity" evidence="3">
    <location>
        <begin position="239"/>
        <end position="267"/>
    </location>
</feature>
<dbReference type="PROSITE" id="PS50039">
    <property type="entry name" value="FORK_HEAD_3"/>
    <property type="match status" value="1"/>
</dbReference>
<dbReference type="Gene3D" id="1.10.10.10">
    <property type="entry name" value="Winged helix-like DNA-binding domain superfamily/Winged helix DNA-binding domain"/>
    <property type="match status" value="1"/>
</dbReference>
<evidence type="ECO:0000256" key="1">
    <source>
        <dbReference type="ARBA" id="ARBA00023125"/>
    </source>
</evidence>
<keyword evidence="1 2" id="KW-0238">DNA-binding</keyword>
<feature type="compositionally biased region" description="Acidic residues" evidence="3">
    <location>
        <begin position="174"/>
        <end position="185"/>
    </location>
</feature>
<feature type="domain" description="Fork-head" evidence="4">
    <location>
        <begin position="67"/>
        <end position="162"/>
    </location>
</feature>
<feature type="region of interest" description="Disordered" evidence="3">
    <location>
        <begin position="1"/>
        <end position="21"/>
    </location>
</feature>
<organism evidence="5 7">
    <name type="scientific">Coprinellus micaceus</name>
    <name type="common">Glistening ink-cap mushroom</name>
    <name type="synonym">Coprinus micaceus</name>
    <dbReference type="NCBI Taxonomy" id="71717"/>
    <lineage>
        <taxon>Eukaryota</taxon>
        <taxon>Fungi</taxon>
        <taxon>Dikarya</taxon>
        <taxon>Basidiomycota</taxon>
        <taxon>Agaricomycotina</taxon>
        <taxon>Agaricomycetes</taxon>
        <taxon>Agaricomycetidae</taxon>
        <taxon>Agaricales</taxon>
        <taxon>Agaricineae</taxon>
        <taxon>Psathyrellaceae</taxon>
        <taxon>Coprinellus</taxon>
    </lineage>
</organism>
<evidence type="ECO:0000313" key="5">
    <source>
        <dbReference type="EMBL" id="TEB19400.1"/>
    </source>
</evidence>
<dbReference type="GO" id="GO:0009653">
    <property type="term" value="P:anatomical structure morphogenesis"/>
    <property type="evidence" value="ECO:0007669"/>
    <property type="project" value="TreeGrafter"/>
</dbReference>
<dbReference type="CDD" id="cd00059">
    <property type="entry name" value="FH_FOX"/>
    <property type="match status" value="1"/>
</dbReference>
<dbReference type="Proteomes" id="UP000298030">
    <property type="component" value="Unassembled WGS sequence"/>
</dbReference>
<evidence type="ECO:0000256" key="2">
    <source>
        <dbReference type="PROSITE-ProRule" id="PRU00089"/>
    </source>
</evidence>
<feature type="compositionally biased region" description="Low complexity" evidence="3">
    <location>
        <begin position="203"/>
        <end position="222"/>
    </location>
</feature>
<dbReference type="GO" id="GO:0000981">
    <property type="term" value="F:DNA-binding transcription factor activity, RNA polymerase II-specific"/>
    <property type="evidence" value="ECO:0007669"/>
    <property type="project" value="TreeGrafter"/>
</dbReference>
<evidence type="ECO:0000313" key="7">
    <source>
        <dbReference type="Proteomes" id="UP000298030"/>
    </source>
</evidence>
<name>A0A4Y7SCL4_COPMI</name>
<feature type="compositionally biased region" description="Basic residues" evidence="3">
    <location>
        <begin position="154"/>
        <end position="163"/>
    </location>
</feature>
<dbReference type="STRING" id="71717.A0A4Y7SCL4"/>
<dbReference type="InterPro" id="IPR036388">
    <property type="entry name" value="WH-like_DNA-bd_sf"/>
</dbReference>
<feature type="compositionally biased region" description="Basic and acidic residues" evidence="3">
    <location>
        <begin position="164"/>
        <end position="173"/>
    </location>
</feature>
<dbReference type="PROSITE" id="PS00657">
    <property type="entry name" value="FORK_HEAD_1"/>
    <property type="match status" value="1"/>
</dbReference>
<dbReference type="SUPFAM" id="SSF46785">
    <property type="entry name" value="Winged helix' DNA-binding domain"/>
    <property type="match status" value="1"/>
</dbReference>
<dbReference type="SMART" id="SM00339">
    <property type="entry name" value="FH"/>
    <property type="match status" value="1"/>
</dbReference>
<dbReference type="OrthoDB" id="5954824at2759"/>
<reference evidence="5 7" key="1">
    <citation type="journal article" date="2019" name="Nat. Ecol. Evol.">
        <title>Megaphylogeny resolves global patterns of mushroom evolution.</title>
        <authorList>
            <person name="Varga T."/>
            <person name="Krizsan K."/>
            <person name="Foldi C."/>
            <person name="Dima B."/>
            <person name="Sanchez-Garcia M."/>
            <person name="Sanchez-Ramirez S."/>
            <person name="Szollosi G.J."/>
            <person name="Szarkandi J.G."/>
            <person name="Papp V."/>
            <person name="Albert L."/>
            <person name="Andreopoulos W."/>
            <person name="Angelini C."/>
            <person name="Antonin V."/>
            <person name="Barry K.W."/>
            <person name="Bougher N.L."/>
            <person name="Buchanan P."/>
            <person name="Buyck B."/>
            <person name="Bense V."/>
            <person name="Catcheside P."/>
            <person name="Chovatia M."/>
            <person name="Cooper J."/>
            <person name="Damon W."/>
            <person name="Desjardin D."/>
            <person name="Finy P."/>
            <person name="Geml J."/>
            <person name="Haridas S."/>
            <person name="Hughes K."/>
            <person name="Justo A."/>
            <person name="Karasinski D."/>
            <person name="Kautmanova I."/>
            <person name="Kiss B."/>
            <person name="Kocsube S."/>
            <person name="Kotiranta H."/>
            <person name="LaButti K.M."/>
            <person name="Lechner B.E."/>
            <person name="Liimatainen K."/>
            <person name="Lipzen A."/>
            <person name="Lukacs Z."/>
            <person name="Mihaltcheva S."/>
            <person name="Morgado L.N."/>
            <person name="Niskanen T."/>
            <person name="Noordeloos M.E."/>
            <person name="Ohm R.A."/>
            <person name="Ortiz-Santana B."/>
            <person name="Ovrebo C."/>
            <person name="Racz N."/>
            <person name="Riley R."/>
            <person name="Savchenko A."/>
            <person name="Shiryaev A."/>
            <person name="Soop K."/>
            <person name="Spirin V."/>
            <person name="Szebenyi C."/>
            <person name="Tomsovsky M."/>
            <person name="Tulloss R.E."/>
            <person name="Uehling J."/>
            <person name="Grigoriev I.V."/>
            <person name="Vagvolgyi C."/>
            <person name="Papp T."/>
            <person name="Martin F.M."/>
            <person name="Miettinen O."/>
            <person name="Hibbett D.S."/>
            <person name="Nagy L.G."/>
        </authorList>
    </citation>
    <scope>NUCLEOTIDE SEQUENCE [LARGE SCALE GENOMIC DNA]</scope>
    <source>
        <strain evidence="5 7">FP101781</strain>
    </source>
</reference>
<dbReference type="InterPro" id="IPR018122">
    <property type="entry name" value="TF_fork_head_CS_1"/>
</dbReference>
<dbReference type="Pfam" id="PF00250">
    <property type="entry name" value="Forkhead"/>
    <property type="match status" value="1"/>
</dbReference>
<dbReference type="GO" id="GO:0030154">
    <property type="term" value="P:cell differentiation"/>
    <property type="evidence" value="ECO:0007669"/>
    <property type="project" value="TreeGrafter"/>
</dbReference>
<dbReference type="PANTHER" id="PTHR11829">
    <property type="entry name" value="FORKHEAD BOX PROTEIN"/>
    <property type="match status" value="1"/>
</dbReference>
<dbReference type="InterPro" id="IPR036390">
    <property type="entry name" value="WH_DNA-bd_sf"/>
</dbReference>
<evidence type="ECO:0000313" key="6">
    <source>
        <dbReference type="EMBL" id="TEB31511.1"/>
    </source>
</evidence>
<keyword evidence="2" id="KW-0539">Nucleus</keyword>
<dbReference type="AlphaFoldDB" id="A0A4Y7SCL4"/>
<feature type="region of interest" description="Disordered" evidence="3">
    <location>
        <begin position="150"/>
        <end position="277"/>
    </location>
</feature>
<dbReference type="EMBL" id="QPFP01000018">
    <property type="protein sequence ID" value="TEB31511.1"/>
    <property type="molecule type" value="Genomic_DNA"/>
</dbReference>
<comment type="subcellular location">
    <subcellularLocation>
        <location evidence="2">Nucleus</location>
    </subcellularLocation>
</comment>
<dbReference type="GO" id="GO:0000978">
    <property type="term" value="F:RNA polymerase II cis-regulatory region sequence-specific DNA binding"/>
    <property type="evidence" value="ECO:0007669"/>
    <property type="project" value="TreeGrafter"/>
</dbReference>
<keyword evidence="7" id="KW-1185">Reference proteome</keyword>
<feature type="DNA-binding region" description="Fork-head" evidence="2">
    <location>
        <begin position="67"/>
        <end position="162"/>
    </location>
</feature>
<evidence type="ECO:0000256" key="3">
    <source>
        <dbReference type="SAM" id="MobiDB-lite"/>
    </source>
</evidence>
<comment type="caution">
    <text evidence="5">The sequence shown here is derived from an EMBL/GenBank/DDBJ whole genome shotgun (WGS) entry which is preliminary data.</text>
</comment>
<dbReference type="EMBL" id="QPFP01000193">
    <property type="protein sequence ID" value="TEB19400.1"/>
    <property type="molecule type" value="Genomic_DNA"/>
</dbReference>
<dbReference type="PANTHER" id="PTHR11829:SF343">
    <property type="entry name" value="FORK-HEAD DOMAIN-CONTAINING PROTEIN"/>
    <property type="match status" value="1"/>
</dbReference>
<protein>
    <submittedName>
        <fullName evidence="5">Winged helix DNA-binding domain-containing protein</fullName>
    </submittedName>
</protein>
<accession>A0A4Y7SCL4</accession>
<evidence type="ECO:0000259" key="4">
    <source>
        <dbReference type="PROSITE" id="PS50039"/>
    </source>
</evidence>
<gene>
    <name evidence="6" type="ORF">FA13DRAFT_1629259</name>
    <name evidence="5" type="ORF">FA13DRAFT_1646948</name>
</gene>
<dbReference type="InterPro" id="IPR001766">
    <property type="entry name" value="Fork_head_dom"/>
</dbReference>
<dbReference type="InterPro" id="IPR050211">
    <property type="entry name" value="FOX_domain-containing"/>
</dbReference>